<dbReference type="GO" id="GO:0005741">
    <property type="term" value="C:mitochondrial outer membrane"/>
    <property type="evidence" value="ECO:0007669"/>
    <property type="project" value="TreeGrafter"/>
</dbReference>
<keyword evidence="8" id="KW-1185">Reference proteome</keyword>
<evidence type="ECO:0000256" key="6">
    <source>
        <dbReference type="SAM" id="Phobius"/>
    </source>
</evidence>
<dbReference type="Proteomes" id="UP000244855">
    <property type="component" value="Unassembled WGS sequence"/>
</dbReference>
<feature type="transmembrane region" description="Helical" evidence="6">
    <location>
        <begin position="178"/>
        <end position="196"/>
    </location>
</feature>
<dbReference type="EMBL" id="KZ805309">
    <property type="protein sequence ID" value="PVI06320.1"/>
    <property type="molecule type" value="Genomic_DNA"/>
</dbReference>
<dbReference type="InterPro" id="IPR051668">
    <property type="entry name" value="ATG33"/>
</dbReference>
<dbReference type="AlphaFoldDB" id="A0A2V1EAE1"/>
<sequence>MTAASLNSSSITSPLTPRLTSLTTSSAVSHPIAGSMSNRTVPVLKFVGTVSLGLLTGVSASLSTIALPALLTLPTAVTARSTYTYVSSKTRVLSSYLRHVTTFALFSAYLLSPSRFRHPYLLYTSILTFVSGPGVDLAVSLTAGKDALSNLELENQGDDVNGEQVRHAVERMKTTESARASVAGLAFAMGLVGLWGDGA</sequence>
<comment type="subcellular location">
    <subcellularLocation>
        <location evidence="1">Membrane</location>
        <topology evidence="1">Multi-pass membrane protein</topology>
    </subcellularLocation>
</comment>
<dbReference type="OrthoDB" id="5336366at2759"/>
<feature type="transmembrane region" description="Helical" evidence="6">
    <location>
        <begin position="93"/>
        <end position="111"/>
    </location>
</feature>
<name>A0A2V1EAE1_9PLEO</name>
<dbReference type="GO" id="GO:0000422">
    <property type="term" value="P:autophagy of mitochondrion"/>
    <property type="evidence" value="ECO:0007669"/>
    <property type="project" value="TreeGrafter"/>
</dbReference>
<keyword evidence="4 6" id="KW-0472">Membrane</keyword>
<reference evidence="7 8" key="1">
    <citation type="journal article" date="2018" name="Sci. Rep.">
        <title>Comparative genomics provides insights into the lifestyle and reveals functional heterogeneity of dark septate endophytic fungi.</title>
        <authorList>
            <person name="Knapp D.G."/>
            <person name="Nemeth J.B."/>
            <person name="Barry K."/>
            <person name="Hainaut M."/>
            <person name="Henrissat B."/>
            <person name="Johnson J."/>
            <person name="Kuo A."/>
            <person name="Lim J.H.P."/>
            <person name="Lipzen A."/>
            <person name="Nolan M."/>
            <person name="Ohm R.A."/>
            <person name="Tamas L."/>
            <person name="Grigoriev I.V."/>
            <person name="Spatafora J.W."/>
            <person name="Nagy L.G."/>
            <person name="Kovacs G.M."/>
        </authorList>
    </citation>
    <scope>NUCLEOTIDE SEQUENCE [LARGE SCALE GENOMIC DNA]</scope>
    <source>
        <strain evidence="7 8">DSE2036</strain>
    </source>
</reference>
<evidence type="ECO:0000256" key="1">
    <source>
        <dbReference type="ARBA" id="ARBA00004141"/>
    </source>
</evidence>
<organism evidence="7 8">
    <name type="scientific">Periconia macrospinosa</name>
    <dbReference type="NCBI Taxonomy" id="97972"/>
    <lineage>
        <taxon>Eukaryota</taxon>
        <taxon>Fungi</taxon>
        <taxon>Dikarya</taxon>
        <taxon>Ascomycota</taxon>
        <taxon>Pezizomycotina</taxon>
        <taxon>Dothideomycetes</taxon>
        <taxon>Pleosporomycetidae</taxon>
        <taxon>Pleosporales</taxon>
        <taxon>Massarineae</taxon>
        <taxon>Periconiaceae</taxon>
        <taxon>Periconia</taxon>
    </lineage>
</organism>
<evidence type="ECO:0000256" key="5">
    <source>
        <dbReference type="ARBA" id="ARBA00038013"/>
    </source>
</evidence>
<dbReference type="PANTHER" id="PTHR37278">
    <property type="entry name" value="AUTOPHAGY-RELATED PROTEIN 33-RELATED"/>
    <property type="match status" value="1"/>
</dbReference>
<evidence type="ECO:0000313" key="7">
    <source>
        <dbReference type="EMBL" id="PVI06320.1"/>
    </source>
</evidence>
<feature type="transmembrane region" description="Helical" evidence="6">
    <location>
        <begin position="46"/>
        <end position="73"/>
    </location>
</feature>
<keyword evidence="3 6" id="KW-1133">Transmembrane helix</keyword>
<keyword evidence="2 6" id="KW-0812">Transmembrane</keyword>
<dbReference type="STRING" id="97972.A0A2V1EAE1"/>
<gene>
    <name evidence="7" type="ORF">DM02DRAFT_609889</name>
</gene>
<evidence type="ECO:0000313" key="8">
    <source>
        <dbReference type="Proteomes" id="UP000244855"/>
    </source>
</evidence>
<comment type="similarity">
    <text evidence="5">Belongs to the ATG33 family.</text>
</comment>
<dbReference type="GO" id="GO:0016236">
    <property type="term" value="P:macroautophagy"/>
    <property type="evidence" value="ECO:0007669"/>
    <property type="project" value="TreeGrafter"/>
</dbReference>
<evidence type="ECO:0000256" key="2">
    <source>
        <dbReference type="ARBA" id="ARBA00022692"/>
    </source>
</evidence>
<protein>
    <submittedName>
        <fullName evidence="7">Uncharacterized protein</fullName>
    </submittedName>
</protein>
<evidence type="ECO:0000256" key="3">
    <source>
        <dbReference type="ARBA" id="ARBA00022989"/>
    </source>
</evidence>
<proteinExistence type="inferred from homology"/>
<dbReference type="PANTHER" id="PTHR37278:SF1">
    <property type="entry name" value="AUTOPHAGY-RELATED PROTEIN 33-RELATED"/>
    <property type="match status" value="1"/>
</dbReference>
<evidence type="ECO:0000256" key="4">
    <source>
        <dbReference type="ARBA" id="ARBA00023136"/>
    </source>
</evidence>
<accession>A0A2V1EAE1</accession>